<dbReference type="Gene3D" id="3.30.470.20">
    <property type="entry name" value="ATP-grasp fold, B domain"/>
    <property type="match status" value="1"/>
</dbReference>
<comment type="catalytic activity">
    <reaction evidence="4 5">
        <text>5-amino-1-(5-phospho-beta-D-ribosyl)imidazole + hydrogencarbonate + ATP = 5-carboxyamino-1-(5-phospho-D-ribosyl)imidazole + ADP + phosphate + 2 H(+)</text>
        <dbReference type="Rhea" id="RHEA:19317"/>
        <dbReference type="ChEBI" id="CHEBI:15378"/>
        <dbReference type="ChEBI" id="CHEBI:17544"/>
        <dbReference type="ChEBI" id="CHEBI:30616"/>
        <dbReference type="ChEBI" id="CHEBI:43474"/>
        <dbReference type="ChEBI" id="CHEBI:58730"/>
        <dbReference type="ChEBI" id="CHEBI:137981"/>
        <dbReference type="ChEBI" id="CHEBI:456216"/>
        <dbReference type="EC" id="6.3.4.18"/>
    </reaction>
</comment>
<comment type="subunit">
    <text evidence="4 5">Homodimer.</text>
</comment>
<dbReference type="InterPro" id="IPR054350">
    <property type="entry name" value="PurT/PurK_preATP-grasp"/>
</dbReference>
<sequence length="352" mass="38137">MIPPGSTIGILGGGQLGRMTAMAAARLGYRCHIFAPEAESPAADVAAAFTCAPYEDEAALAAFAAAVDVVTLEFENVPVSAVERLARERPVRPGARVLRITQDRLAEKDFVRGLGIPVTRYARVGSPADLAAARERLGHGVLKTTRLGYDGKGQLRVTAETDPEAAFARLGQPVLIHEAWVDFALELSVVTARNSKGQQASYVPVENRHRHHILDVTIAPAPLPETLAARAVGIAERIAQALGLEGLLAVEMFLTRSGELLVNELAPRPHNSGHWTIDACAVSQFEQHVRAVCDLPLGDPTRFADAEMQNLIGHDVDHWPELLAEPGARLHLYGKRETREGRKMGHVTRLKR</sequence>
<dbReference type="Gene3D" id="3.30.1490.20">
    <property type="entry name" value="ATP-grasp fold, A domain"/>
    <property type="match status" value="1"/>
</dbReference>
<dbReference type="EMBL" id="JBBLZC010000043">
    <property type="protein sequence ID" value="MEK0086067.1"/>
    <property type="molecule type" value="Genomic_DNA"/>
</dbReference>
<evidence type="ECO:0000259" key="6">
    <source>
        <dbReference type="PROSITE" id="PS50975"/>
    </source>
</evidence>
<feature type="binding site" evidence="4">
    <location>
        <position position="104"/>
    </location>
    <ligand>
        <name>ATP</name>
        <dbReference type="ChEBI" id="CHEBI:30616"/>
    </ligand>
</feature>
<comment type="similarity">
    <text evidence="4 5">Belongs to the PurK/PurT family.</text>
</comment>
<keyword evidence="1 4" id="KW-0547">Nucleotide-binding</keyword>
<dbReference type="HAMAP" id="MF_01928">
    <property type="entry name" value="PurK"/>
    <property type="match status" value="1"/>
</dbReference>
<dbReference type="PANTHER" id="PTHR11609:SF5">
    <property type="entry name" value="PHOSPHORIBOSYLAMINOIMIDAZOLE CARBOXYLASE"/>
    <property type="match status" value="1"/>
</dbReference>
<gene>
    <name evidence="4 5" type="primary">purK</name>
    <name evidence="7" type="ORF">U1T56_23160</name>
</gene>
<feature type="binding site" evidence="4">
    <location>
        <begin position="263"/>
        <end position="264"/>
    </location>
    <ligand>
        <name>ATP</name>
        <dbReference type="ChEBI" id="CHEBI:30616"/>
    </ligand>
</feature>
<dbReference type="SUPFAM" id="SSF52440">
    <property type="entry name" value="PreATP-grasp domain"/>
    <property type="match status" value="1"/>
</dbReference>
<evidence type="ECO:0000313" key="8">
    <source>
        <dbReference type="Proteomes" id="UP001375743"/>
    </source>
</evidence>
<evidence type="ECO:0000256" key="2">
    <source>
        <dbReference type="ARBA" id="ARBA00022755"/>
    </source>
</evidence>
<feature type="binding site" evidence="4">
    <location>
        <position position="143"/>
    </location>
    <ligand>
        <name>ATP</name>
        <dbReference type="ChEBI" id="CHEBI:30616"/>
    </ligand>
</feature>
<feature type="domain" description="ATP-grasp" evidence="6">
    <location>
        <begin position="108"/>
        <end position="293"/>
    </location>
</feature>
<name>A0ABU8XXZ4_9PROT</name>
<feature type="binding site" evidence="4">
    <location>
        <position position="186"/>
    </location>
    <ligand>
        <name>ATP</name>
        <dbReference type="ChEBI" id="CHEBI:30616"/>
    </ligand>
</feature>
<organism evidence="7 8">
    <name type="scientific">Benzoatithermus flavus</name>
    <dbReference type="NCBI Taxonomy" id="3108223"/>
    <lineage>
        <taxon>Bacteria</taxon>
        <taxon>Pseudomonadati</taxon>
        <taxon>Pseudomonadota</taxon>
        <taxon>Alphaproteobacteria</taxon>
        <taxon>Geminicoccales</taxon>
        <taxon>Geminicoccaceae</taxon>
        <taxon>Benzoatithermus</taxon>
    </lineage>
</organism>
<dbReference type="Pfam" id="PF02222">
    <property type="entry name" value="ATP-grasp"/>
    <property type="match status" value="1"/>
</dbReference>
<dbReference type="InterPro" id="IPR005875">
    <property type="entry name" value="PurK"/>
</dbReference>
<dbReference type="InterPro" id="IPR011761">
    <property type="entry name" value="ATP-grasp"/>
</dbReference>
<dbReference type="Gene3D" id="3.40.50.20">
    <property type="match status" value="1"/>
</dbReference>
<dbReference type="SUPFAM" id="SSF51246">
    <property type="entry name" value="Rudiment single hybrid motif"/>
    <property type="match status" value="1"/>
</dbReference>
<dbReference type="NCBIfam" id="NF004679">
    <property type="entry name" value="PRK06019.1-5"/>
    <property type="match status" value="1"/>
</dbReference>
<dbReference type="PANTHER" id="PTHR11609">
    <property type="entry name" value="PURINE BIOSYNTHESIS PROTEIN 6/7, PUR6/7"/>
    <property type="match status" value="1"/>
</dbReference>
<accession>A0ABU8XXZ4</accession>
<evidence type="ECO:0000256" key="1">
    <source>
        <dbReference type="ARBA" id="ARBA00022741"/>
    </source>
</evidence>
<feature type="binding site" evidence="4">
    <location>
        <begin position="178"/>
        <end position="181"/>
    </location>
    <ligand>
        <name>ATP</name>
        <dbReference type="ChEBI" id="CHEBI:30616"/>
    </ligand>
</feature>
<dbReference type="GO" id="GO:0034028">
    <property type="term" value="F:5-(carboxyamino)imidazole ribonucleotide synthase activity"/>
    <property type="evidence" value="ECO:0007669"/>
    <property type="project" value="UniProtKB-EC"/>
</dbReference>
<reference evidence="7 8" key="1">
    <citation type="submission" date="2024-01" db="EMBL/GenBank/DDBJ databases">
        <title>Multi-omics insights into the function and evolution of sodium benzoate biodegradation pathways in Benzoatithermus flavus gen. nov., sp. nov. from hot spring.</title>
        <authorList>
            <person name="Hu C.-J."/>
            <person name="Li W.-J."/>
        </authorList>
    </citation>
    <scope>NUCLEOTIDE SEQUENCE [LARGE SCALE GENOMIC DNA]</scope>
    <source>
        <strain evidence="7 8">SYSU G07066</strain>
    </source>
</reference>
<comment type="caution">
    <text evidence="7">The sequence shown here is derived from an EMBL/GenBank/DDBJ whole genome shotgun (WGS) entry which is preliminary data.</text>
</comment>
<dbReference type="InterPro" id="IPR011054">
    <property type="entry name" value="Rudment_hybrid_motif"/>
</dbReference>
<dbReference type="SUPFAM" id="SSF56059">
    <property type="entry name" value="Glutathione synthetase ATP-binding domain-like"/>
    <property type="match status" value="1"/>
</dbReference>
<proteinExistence type="inferred from homology"/>
<keyword evidence="4 5" id="KW-0436">Ligase</keyword>
<dbReference type="InterPro" id="IPR003135">
    <property type="entry name" value="ATP-grasp_carboxylate-amine"/>
</dbReference>
<evidence type="ECO:0000256" key="4">
    <source>
        <dbReference type="HAMAP-Rule" id="MF_01928"/>
    </source>
</evidence>
<evidence type="ECO:0000256" key="5">
    <source>
        <dbReference type="RuleBase" id="RU361200"/>
    </source>
</evidence>
<evidence type="ECO:0000256" key="3">
    <source>
        <dbReference type="ARBA" id="ARBA00022840"/>
    </source>
</evidence>
<dbReference type="InterPro" id="IPR040686">
    <property type="entry name" value="PurK_C"/>
</dbReference>
<feature type="binding site" evidence="4">
    <location>
        <position position="209"/>
    </location>
    <ligand>
        <name>ATP</name>
        <dbReference type="ChEBI" id="CHEBI:30616"/>
    </ligand>
</feature>
<dbReference type="Pfam" id="PF17769">
    <property type="entry name" value="PurK_C"/>
    <property type="match status" value="1"/>
</dbReference>
<dbReference type="InterPro" id="IPR016185">
    <property type="entry name" value="PreATP-grasp_dom_sf"/>
</dbReference>
<dbReference type="NCBIfam" id="NF004675">
    <property type="entry name" value="PRK06019.1-1"/>
    <property type="match status" value="1"/>
</dbReference>
<dbReference type="Pfam" id="PF22660">
    <property type="entry name" value="RS_preATP-grasp-like"/>
    <property type="match status" value="1"/>
</dbReference>
<dbReference type="InterPro" id="IPR013815">
    <property type="entry name" value="ATP_grasp_subdomain_1"/>
</dbReference>
<dbReference type="PROSITE" id="PS50975">
    <property type="entry name" value="ATP_GRASP"/>
    <property type="match status" value="1"/>
</dbReference>
<dbReference type="EC" id="6.3.4.18" evidence="4 5"/>
<comment type="pathway">
    <text evidence="4 5">Purine metabolism; IMP biosynthesis via de novo pathway; 5-amino-1-(5-phospho-D-ribosyl)imidazole-4-carboxylate from 5-amino-1-(5-phospho-D-ribosyl)imidazole (N5-CAIR route): step 1/2.</text>
</comment>
<comment type="function">
    <text evidence="4">Catalyzes the ATP-dependent conversion of 5-aminoimidazole ribonucleotide (AIR) and HCO(3)(-) to N5-carboxyaminoimidazole ribonucleotide (N5-CAIR).</text>
</comment>
<keyword evidence="2 4" id="KW-0658">Purine biosynthesis</keyword>
<dbReference type="NCBIfam" id="NF004676">
    <property type="entry name" value="PRK06019.1-2"/>
    <property type="match status" value="1"/>
</dbReference>
<protein>
    <recommendedName>
        <fullName evidence="4 5">N5-carboxyaminoimidazole ribonucleotide synthase</fullName>
        <shortName evidence="4 5">N5-CAIR synthase</shortName>
        <ecNumber evidence="4 5">6.3.4.18</ecNumber>
    </recommendedName>
    <alternativeName>
        <fullName evidence="4 5">5-(carboxyamino)imidazole ribonucleotide synthetase</fullName>
    </alternativeName>
</protein>
<evidence type="ECO:0000313" key="7">
    <source>
        <dbReference type="EMBL" id="MEK0086067.1"/>
    </source>
</evidence>
<dbReference type="NCBIfam" id="TIGR01161">
    <property type="entry name" value="purK"/>
    <property type="match status" value="1"/>
</dbReference>
<dbReference type="RefSeq" id="WP_418161909.1">
    <property type="nucleotide sequence ID" value="NZ_JBBLZC010000043.1"/>
</dbReference>
<feature type="binding site" evidence="4">
    <location>
        <begin position="148"/>
        <end position="154"/>
    </location>
    <ligand>
        <name>ATP</name>
        <dbReference type="ChEBI" id="CHEBI:30616"/>
    </ligand>
</feature>
<keyword evidence="8" id="KW-1185">Reference proteome</keyword>
<dbReference type="Proteomes" id="UP001375743">
    <property type="component" value="Unassembled WGS sequence"/>
</dbReference>
<comment type="function">
    <text evidence="5">Catalyzes the ATP-dependent conversion of 5-aminoimidazole ribonucleotide (AIR) and HCO(3)- to N5-carboxyaminoimidazole ribonucleotide (N5-CAIR).</text>
</comment>
<keyword evidence="3 4" id="KW-0067">ATP-binding</keyword>